<accession>A0AAE0K3F9</accession>
<feature type="compositionally biased region" description="Low complexity" evidence="4">
    <location>
        <begin position="592"/>
        <end position="608"/>
    </location>
</feature>
<feature type="domain" description="LysM" evidence="6">
    <location>
        <begin position="357"/>
        <end position="403"/>
    </location>
</feature>
<evidence type="ECO:0000256" key="2">
    <source>
        <dbReference type="ARBA" id="ARBA00023026"/>
    </source>
</evidence>
<comment type="caution">
    <text evidence="7">The sequence shown here is derived from an EMBL/GenBank/DDBJ whole genome shotgun (WGS) entry which is preliminary data.</text>
</comment>
<dbReference type="PANTHER" id="PTHR34997">
    <property type="entry name" value="AM15"/>
    <property type="match status" value="1"/>
</dbReference>
<feature type="chain" id="PRO_5042128480" description="LysM domain-containing protein" evidence="5">
    <location>
        <begin position="22"/>
        <end position="744"/>
    </location>
</feature>
<dbReference type="InterPro" id="IPR052210">
    <property type="entry name" value="LysM1-like"/>
</dbReference>
<sequence length="744" mass="78021">MTCMRASLIAVVAASTHSVWAQQLKDGNPAFMSYPGISTGCETALNTTVNCPAFLAQASSEHSILDSDQVGALCSGTCTSDLLSARRQIASVCTASTDVIVYSNIVYPATFIADHSTGQYCDPQFLAWSNESTLTSNQTCSECWLGVQALQLGDPIGYDEGMASDFASLTSSCSASGYSYTVPPIYGTNATTTSPGAPGFTSPATCTGSYILKPSDDCNSVAKAMGVSTFSMLYANGLDIYCQNFDTAINTSASLCTPPACKTYTWGQFDTCSAVATQYGISLPRFLAWNPNFDSICRNAINFVGYQVCVSPPGGTIDSGSPTGPSITTGAGTAIPAPTNSFPETRACGGWYTNMLTLSQVQTGDNCGKLSITFSIILSDFYFLNPEVYTNCTNLLLGVAYCVFPVGNIATYSGYIAPPTMPITVPPATFSSVNTANPSTTVHANPGYVFQQLPMASGTIQGCASYANFNDNTTDASLNSCSYIAYAYGVELSDLLAWNPSLSKDATACALQRGLSYCVQKTETTTFVPDGNYCASIADDASIPLAQLKTWNPWLGSNCDTALFANLDENDLRAVCIGISSTAPTGSPTAEPSSTSSGTKTSSVSTGPTQTGIVPGCQQFYTVQSGDGCATIQSTFGITFADFYTWNPSIGSNCENLWLGYSYCVKAPASSTTTSGGVAPPGPTQPGEAANCNEYYVVQSGDGCPKIQSQFGITFQQLYQWNPAIGSDCTNLWLGYAVCVGVSS</sequence>
<organism evidence="7 8">
    <name type="scientific">Lasiosphaeria ovina</name>
    <dbReference type="NCBI Taxonomy" id="92902"/>
    <lineage>
        <taxon>Eukaryota</taxon>
        <taxon>Fungi</taxon>
        <taxon>Dikarya</taxon>
        <taxon>Ascomycota</taxon>
        <taxon>Pezizomycotina</taxon>
        <taxon>Sordariomycetes</taxon>
        <taxon>Sordariomycetidae</taxon>
        <taxon>Sordariales</taxon>
        <taxon>Lasiosphaeriaceae</taxon>
        <taxon>Lasiosphaeria</taxon>
    </lineage>
</organism>
<keyword evidence="2" id="KW-0843">Virulence</keyword>
<dbReference type="EMBL" id="JAULSN010000006">
    <property type="protein sequence ID" value="KAK3369408.1"/>
    <property type="molecule type" value="Genomic_DNA"/>
</dbReference>
<feature type="domain" description="LysM" evidence="6">
    <location>
        <begin position="619"/>
        <end position="665"/>
    </location>
</feature>
<keyword evidence="5" id="KW-0732">Signal</keyword>
<evidence type="ECO:0000256" key="5">
    <source>
        <dbReference type="SAM" id="SignalP"/>
    </source>
</evidence>
<dbReference type="AlphaFoldDB" id="A0AAE0K3F9"/>
<feature type="domain" description="LysM" evidence="6">
    <location>
        <begin position="694"/>
        <end position="740"/>
    </location>
</feature>
<reference evidence="7" key="2">
    <citation type="submission" date="2023-06" db="EMBL/GenBank/DDBJ databases">
        <authorList>
            <consortium name="Lawrence Berkeley National Laboratory"/>
            <person name="Haridas S."/>
            <person name="Hensen N."/>
            <person name="Bonometti L."/>
            <person name="Westerberg I."/>
            <person name="Brannstrom I.O."/>
            <person name="Guillou S."/>
            <person name="Cros-Aarteil S."/>
            <person name="Calhoun S."/>
            <person name="Kuo A."/>
            <person name="Mondo S."/>
            <person name="Pangilinan J."/>
            <person name="Riley R."/>
            <person name="Labutti K."/>
            <person name="Andreopoulos B."/>
            <person name="Lipzen A."/>
            <person name="Chen C."/>
            <person name="Yanf M."/>
            <person name="Daum C."/>
            <person name="Ng V."/>
            <person name="Clum A."/>
            <person name="Steindorff A."/>
            <person name="Ohm R."/>
            <person name="Martin F."/>
            <person name="Silar P."/>
            <person name="Natvig D."/>
            <person name="Lalanne C."/>
            <person name="Gautier V."/>
            <person name="Ament-Velasquez S.L."/>
            <person name="Kruys A."/>
            <person name="Hutchinson M.I."/>
            <person name="Powell A.J."/>
            <person name="Barry K."/>
            <person name="Miller A.N."/>
            <person name="Grigoriev I.V."/>
            <person name="Debuchy R."/>
            <person name="Gladieux P."/>
            <person name="Thoren M.H."/>
            <person name="Johannesson H."/>
        </authorList>
    </citation>
    <scope>NUCLEOTIDE SEQUENCE</scope>
    <source>
        <strain evidence="7">CBS 958.72</strain>
    </source>
</reference>
<dbReference type="GO" id="GO:0008061">
    <property type="term" value="F:chitin binding"/>
    <property type="evidence" value="ECO:0007669"/>
    <property type="project" value="UniProtKB-KW"/>
</dbReference>
<dbReference type="SUPFAM" id="SSF54106">
    <property type="entry name" value="LysM domain"/>
    <property type="match status" value="2"/>
</dbReference>
<evidence type="ECO:0000256" key="3">
    <source>
        <dbReference type="ARBA" id="ARBA00044955"/>
    </source>
</evidence>
<feature type="region of interest" description="Disordered" evidence="4">
    <location>
        <begin position="584"/>
        <end position="608"/>
    </location>
</feature>
<dbReference type="Gene3D" id="3.10.350.10">
    <property type="entry name" value="LysM domain"/>
    <property type="match status" value="6"/>
</dbReference>
<evidence type="ECO:0000313" key="7">
    <source>
        <dbReference type="EMBL" id="KAK3369408.1"/>
    </source>
</evidence>
<evidence type="ECO:0000256" key="4">
    <source>
        <dbReference type="SAM" id="MobiDB-lite"/>
    </source>
</evidence>
<feature type="domain" description="LysM" evidence="6">
    <location>
        <begin position="262"/>
        <end position="310"/>
    </location>
</feature>
<protein>
    <recommendedName>
        <fullName evidence="6">LysM domain-containing protein</fullName>
    </recommendedName>
</protein>
<comment type="similarity">
    <text evidence="3">Belongs to the secreted LysM effector family.</text>
</comment>
<reference evidence="7" key="1">
    <citation type="journal article" date="2023" name="Mol. Phylogenet. Evol.">
        <title>Genome-scale phylogeny and comparative genomics of the fungal order Sordariales.</title>
        <authorList>
            <person name="Hensen N."/>
            <person name="Bonometti L."/>
            <person name="Westerberg I."/>
            <person name="Brannstrom I.O."/>
            <person name="Guillou S."/>
            <person name="Cros-Aarteil S."/>
            <person name="Calhoun S."/>
            <person name="Haridas S."/>
            <person name="Kuo A."/>
            <person name="Mondo S."/>
            <person name="Pangilinan J."/>
            <person name="Riley R."/>
            <person name="LaButti K."/>
            <person name="Andreopoulos B."/>
            <person name="Lipzen A."/>
            <person name="Chen C."/>
            <person name="Yan M."/>
            <person name="Daum C."/>
            <person name="Ng V."/>
            <person name="Clum A."/>
            <person name="Steindorff A."/>
            <person name="Ohm R.A."/>
            <person name="Martin F."/>
            <person name="Silar P."/>
            <person name="Natvig D.O."/>
            <person name="Lalanne C."/>
            <person name="Gautier V."/>
            <person name="Ament-Velasquez S.L."/>
            <person name="Kruys A."/>
            <person name="Hutchinson M.I."/>
            <person name="Powell A.J."/>
            <person name="Barry K."/>
            <person name="Miller A.N."/>
            <person name="Grigoriev I.V."/>
            <person name="Debuchy R."/>
            <person name="Gladieux P."/>
            <person name="Hiltunen Thoren M."/>
            <person name="Johannesson H."/>
        </authorList>
    </citation>
    <scope>NUCLEOTIDE SEQUENCE</scope>
    <source>
        <strain evidence="7">CBS 958.72</strain>
    </source>
</reference>
<dbReference type="CDD" id="cd00118">
    <property type="entry name" value="LysM"/>
    <property type="match status" value="4"/>
</dbReference>
<keyword evidence="8" id="KW-1185">Reference proteome</keyword>
<dbReference type="PANTHER" id="PTHR34997:SF1">
    <property type="entry name" value="PEPTIDOGLYCAN-BINDING LYSIN DOMAIN"/>
    <property type="match status" value="1"/>
</dbReference>
<name>A0AAE0K3F9_9PEZI</name>
<dbReference type="InterPro" id="IPR018392">
    <property type="entry name" value="LysM"/>
</dbReference>
<gene>
    <name evidence="7" type="ORF">B0T24DRAFT_707942</name>
</gene>
<evidence type="ECO:0000313" key="8">
    <source>
        <dbReference type="Proteomes" id="UP001287356"/>
    </source>
</evidence>
<dbReference type="Pfam" id="PF01476">
    <property type="entry name" value="LysM"/>
    <property type="match status" value="4"/>
</dbReference>
<dbReference type="SMART" id="SM00257">
    <property type="entry name" value="LysM"/>
    <property type="match status" value="3"/>
</dbReference>
<keyword evidence="1" id="KW-0147">Chitin-binding</keyword>
<evidence type="ECO:0000259" key="6">
    <source>
        <dbReference type="PROSITE" id="PS51782"/>
    </source>
</evidence>
<dbReference type="Proteomes" id="UP001287356">
    <property type="component" value="Unassembled WGS sequence"/>
</dbReference>
<dbReference type="InterPro" id="IPR036779">
    <property type="entry name" value="LysM_dom_sf"/>
</dbReference>
<feature type="signal peptide" evidence="5">
    <location>
        <begin position="1"/>
        <end position="21"/>
    </location>
</feature>
<proteinExistence type="inferred from homology"/>
<dbReference type="PROSITE" id="PS51782">
    <property type="entry name" value="LYSM"/>
    <property type="match status" value="4"/>
</dbReference>
<evidence type="ECO:0000256" key="1">
    <source>
        <dbReference type="ARBA" id="ARBA00022669"/>
    </source>
</evidence>